<name>A0A0V0R002_PSEPJ</name>
<evidence type="ECO:0000256" key="10">
    <source>
        <dbReference type="ARBA" id="ARBA00048679"/>
    </source>
</evidence>
<dbReference type="AlphaFoldDB" id="A0A0V0R002"/>
<dbReference type="FunFam" id="1.10.510.10:FF:000008">
    <property type="entry name" value="Non-specific serine/threonine protein kinase"/>
    <property type="match status" value="1"/>
</dbReference>
<dbReference type="SUPFAM" id="SSF56112">
    <property type="entry name" value="Protein kinase-like (PK-like)"/>
    <property type="match status" value="1"/>
</dbReference>
<comment type="caution">
    <text evidence="15">The sequence shown here is derived from an EMBL/GenBank/DDBJ whole genome shotgun (WGS) entry which is preliminary data.</text>
</comment>
<dbReference type="InterPro" id="IPR000719">
    <property type="entry name" value="Prot_kinase_dom"/>
</dbReference>
<dbReference type="OMA" id="ELCHTSA"/>
<dbReference type="Proteomes" id="UP000054937">
    <property type="component" value="Unassembled WGS sequence"/>
</dbReference>
<dbReference type="PROSITE" id="PS51285">
    <property type="entry name" value="AGC_KINASE_CTER"/>
    <property type="match status" value="1"/>
</dbReference>
<protein>
    <recommendedName>
        <fullName evidence="2">non-specific serine/threonine protein kinase</fullName>
        <ecNumber evidence="2">2.7.11.1</ecNumber>
    </recommendedName>
</protein>
<comment type="catalytic activity">
    <reaction evidence="10">
        <text>L-seryl-[protein] + ATP = O-phospho-L-seryl-[protein] + ADP + H(+)</text>
        <dbReference type="Rhea" id="RHEA:17989"/>
        <dbReference type="Rhea" id="RHEA-COMP:9863"/>
        <dbReference type="Rhea" id="RHEA-COMP:11604"/>
        <dbReference type="ChEBI" id="CHEBI:15378"/>
        <dbReference type="ChEBI" id="CHEBI:29999"/>
        <dbReference type="ChEBI" id="CHEBI:30616"/>
        <dbReference type="ChEBI" id="CHEBI:83421"/>
        <dbReference type="ChEBI" id="CHEBI:456216"/>
        <dbReference type="EC" id="2.7.11.1"/>
    </reaction>
</comment>
<feature type="domain" description="Protein kinase" evidence="13">
    <location>
        <begin position="137"/>
        <end position="396"/>
    </location>
</feature>
<evidence type="ECO:0000256" key="9">
    <source>
        <dbReference type="ARBA" id="ARBA00047899"/>
    </source>
</evidence>
<dbReference type="Pfam" id="PF00069">
    <property type="entry name" value="Pkinase"/>
    <property type="match status" value="1"/>
</dbReference>
<gene>
    <name evidence="15" type="ORF">PPERSA_11175</name>
</gene>
<keyword evidence="3" id="KW-0723">Serine/threonine-protein kinase</keyword>
<evidence type="ECO:0000313" key="16">
    <source>
        <dbReference type="Proteomes" id="UP000054937"/>
    </source>
</evidence>
<comment type="catalytic activity">
    <reaction evidence="9">
        <text>L-threonyl-[protein] + ATP = O-phospho-L-threonyl-[protein] + ADP + H(+)</text>
        <dbReference type="Rhea" id="RHEA:46608"/>
        <dbReference type="Rhea" id="RHEA-COMP:11060"/>
        <dbReference type="Rhea" id="RHEA-COMP:11605"/>
        <dbReference type="ChEBI" id="CHEBI:15378"/>
        <dbReference type="ChEBI" id="CHEBI:30013"/>
        <dbReference type="ChEBI" id="CHEBI:30616"/>
        <dbReference type="ChEBI" id="CHEBI:61977"/>
        <dbReference type="ChEBI" id="CHEBI:456216"/>
        <dbReference type="EC" id="2.7.11.1"/>
    </reaction>
</comment>
<feature type="domain" description="AGC-kinase C-terminal" evidence="14">
    <location>
        <begin position="397"/>
        <end position="473"/>
    </location>
</feature>
<dbReference type="Gene3D" id="3.30.200.20">
    <property type="entry name" value="Phosphorylase Kinase, domain 1"/>
    <property type="match status" value="1"/>
</dbReference>
<dbReference type="PROSITE" id="PS50011">
    <property type="entry name" value="PROTEIN_KINASE_DOM"/>
    <property type="match status" value="1"/>
</dbReference>
<sequence>MELENLDQNDEAVEQNQQYIYQQNSSQSEQLYQQKSGKYQQQVQKNKLISKNENQIENNQQQFLQQFKNNNEIEFTDESSENNSNSSSSCSLENEFDMSDNEYDDINRLQQQVINQNKFQRKENKKKNKKKISIDSFHLLSIIGKGSYAKVALVRKKDNGKIYALKILKKSFIQFRDQKNRVLEERKVLEEAENQFVVKMKYAFQNDEKLFFVLEYCPGGELFNIINLADSLNTYQTQFYAAQMVLALEYLHSKNIIYRDLKPENVLIDAQGYIKLTDFGLSKRNINSNDAAKSICGTPEYLAPEILFKEGHGKMVDFWTLGVIIYEMYVGQPPFQITGNQKRESLFEKIKYEPLKYPSKVNGKLKDLLEKLLQKNPSQRLGAKNGFKEVKEHPWFEKFDWQGIQMKKIEAPFKPKLNYETDMKYFPREFLDIPFQSPLEQNMLFGNSESQRQDQQHYSMFTFLRSEENSQYSPIKLSPKEVVIKSQENLNFQNSLASDGNLNLGKNMSQQISDEGEINMVIEGLNQEIEKELQQEQQQALIN</sequence>
<dbReference type="EMBL" id="LDAU01000082">
    <property type="protein sequence ID" value="KRX07626.1"/>
    <property type="molecule type" value="Genomic_DNA"/>
</dbReference>
<evidence type="ECO:0000256" key="4">
    <source>
        <dbReference type="ARBA" id="ARBA00022553"/>
    </source>
</evidence>
<feature type="compositionally biased region" description="Low complexity" evidence="12">
    <location>
        <begin position="81"/>
        <end position="93"/>
    </location>
</feature>
<keyword evidence="7 15" id="KW-0418">Kinase</keyword>
<evidence type="ECO:0000256" key="7">
    <source>
        <dbReference type="ARBA" id="ARBA00022777"/>
    </source>
</evidence>
<evidence type="ECO:0000256" key="6">
    <source>
        <dbReference type="ARBA" id="ARBA00022741"/>
    </source>
</evidence>
<keyword evidence="5" id="KW-0808">Transferase</keyword>
<dbReference type="FunFam" id="3.30.200.20:FF:000524">
    <property type="entry name" value="Non-specific serine/threonine protein kinase"/>
    <property type="match status" value="1"/>
</dbReference>
<dbReference type="SMART" id="SM00220">
    <property type="entry name" value="S_TKc"/>
    <property type="match status" value="1"/>
</dbReference>
<dbReference type="InterPro" id="IPR008271">
    <property type="entry name" value="Ser/Thr_kinase_AS"/>
</dbReference>
<dbReference type="InterPro" id="IPR000961">
    <property type="entry name" value="AGC-kinase_C"/>
</dbReference>
<proteinExistence type="inferred from homology"/>
<dbReference type="CDD" id="cd05123">
    <property type="entry name" value="STKc_AGC"/>
    <property type="match status" value="1"/>
</dbReference>
<dbReference type="OrthoDB" id="63267at2759"/>
<feature type="region of interest" description="Disordered" evidence="12">
    <location>
        <begin position="76"/>
        <end position="95"/>
    </location>
</feature>
<dbReference type="InParanoid" id="A0A0V0R002"/>
<dbReference type="PROSITE" id="PS00108">
    <property type="entry name" value="PROTEIN_KINASE_ST"/>
    <property type="match status" value="1"/>
</dbReference>
<evidence type="ECO:0000256" key="12">
    <source>
        <dbReference type="SAM" id="MobiDB-lite"/>
    </source>
</evidence>
<evidence type="ECO:0000256" key="11">
    <source>
        <dbReference type="PROSITE-ProRule" id="PRU10141"/>
    </source>
</evidence>
<dbReference type="GO" id="GO:0004674">
    <property type="term" value="F:protein serine/threonine kinase activity"/>
    <property type="evidence" value="ECO:0007669"/>
    <property type="project" value="UniProtKB-KW"/>
</dbReference>
<evidence type="ECO:0000313" key="15">
    <source>
        <dbReference type="EMBL" id="KRX07626.1"/>
    </source>
</evidence>
<evidence type="ECO:0000256" key="3">
    <source>
        <dbReference type="ARBA" id="ARBA00022527"/>
    </source>
</evidence>
<evidence type="ECO:0000256" key="8">
    <source>
        <dbReference type="ARBA" id="ARBA00022840"/>
    </source>
</evidence>
<evidence type="ECO:0000256" key="2">
    <source>
        <dbReference type="ARBA" id="ARBA00012513"/>
    </source>
</evidence>
<dbReference type="SMART" id="SM00133">
    <property type="entry name" value="S_TK_X"/>
    <property type="match status" value="1"/>
</dbReference>
<dbReference type="Gene3D" id="1.10.510.10">
    <property type="entry name" value="Transferase(Phosphotransferase) domain 1"/>
    <property type="match status" value="1"/>
</dbReference>
<reference evidence="15 16" key="1">
    <citation type="journal article" date="2015" name="Sci. Rep.">
        <title>Genome of the facultative scuticociliatosis pathogen Pseudocohnilembus persalinus provides insight into its virulence through horizontal gene transfer.</title>
        <authorList>
            <person name="Xiong J."/>
            <person name="Wang G."/>
            <person name="Cheng J."/>
            <person name="Tian M."/>
            <person name="Pan X."/>
            <person name="Warren A."/>
            <person name="Jiang C."/>
            <person name="Yuan D."/>
            <person name="Miao W."/>
        </authorList>
    </citation>
    <scope>NUCLEOTIDE SEQUENCE [LARGE SCALE GENOMIC DNA]</scope>
    <source>
        <strain evidence="15">36N120E</strain>
    </source>
</reference>
<accession>A0A0V0R002</accession>
<organism evidence="15 16">
    <name type="scientific">Pseudocohnilembus persalinus</name>
    <name type="common">Ciliate</name>
    <dbReference type="NCBI Taxonomy" id="266149"/>
    <lineage>
        <taxon>Eukaryota</taxon>
        <taxon>Sar</taxon>
        <taxon>Alveolata</taxon>
        <taxon>Ciliophora</taxon>
        <taxon>Intramacronucleata</taxon>
        <taxon>Oligohymenophorea</taxon>
        <taxon>Scuticociliatia</taxon>
        <taxon>Philasterida</taxon>
        <taxon>Pseudocohnilembidae</taxon>
        <taxon>Pseudocohnilembus</taxon>
    </lineage>
</organism>
<dbReference type="EC" id="2.7.11.1" evidence="2"/>
<evidence type="ECO:0000259" key="13">
    <source>
        <dbReference type="PROSITE" id="PS50011"/>
    </source>
</evidence>
<evidence type="ECO:0000259" key="14">
    <source>
        <dbReference type="PROSITE" id="PS51285"/>
    </source>
</evidence>
<keyword evidence="4" id="KW-0597">Phosphoprotein</keyword>
<dbReference type="GO" id="GO:0005524">
    <property type="term" value="F:ATP binding"/>
    <property type="evidence" value="ECO:0007669"/>
    <property type="project" value="UniProtKB-UniRule"/>
</dbReference>
<dbReference type="InterPro" id="IPR011009">
    <property type="entry name" value="Kinase-like_dom_sf"/>
</dbReference>
<evidence type="ECO:0000256" key="5">
    <source>
        <dbReference type="ARBA" id="ARBA00022679"/>
    </source>
</evidence>
<keyword evidence="8 11" id="KW-0067">ATP-binding</keyword>
<comment type="similarity">
    <text evidence="1">Belongs to the protein kinase superfamily. AGC Ser/Thr protein kinase family.</text>
</comment>
<feature type="binding site" evidence="11">
    <location>
        <position position="166"/>
    </location>
    <ligand>
        <name>ATP</name>
        <dbReference type="ChEBI" id="CHEBI:30616"/>
    </ligand>
</feature>
<dbReference type="InterPro" id="IPR045270">
    <property type="entry name" value="STKc_AGC"/>
</dbReference>
<dbReference type="PANTHER" id="PTHR24351">
    <property type="entry name" value="RIBOSOMAL PROTEIN S6 KINASE"/>
    <property type="match status" value="1"/>
</dbReference>
<dbReference type="InterPro" id="IPR017441">
    <property type="entry name" value="Protein_kinase_ATP_BS"/>
</dbReference>
<keyword evidence="16" id="KW-1185">Reference proteome</keyword>
<evidence type="ECO:0000256" key="1">
    <source>
        <dbReference type="ARBA" id="ARBA00009903"/>
    </source>
</evidence>
<dbReference type="PROSITE" id="PS00107">
    <property type="entry name" value="PROTEIN_KINASE_ATP"/>
    <property type="match status" value="1"/>
</dbReference>
<keyword evidence="6 11" id="KW-0547">Nucleotide-binding</keyword>